<evidence type="ECO:0000256" key="1">
    <source>
        <dbReference type="ARBA" id="ARBA00004642"/>
    </source>
</evidence>
<evidence type="ECO:0000256" key="6">
    <source>
        <dbReference type="ARBA" id="ARBA00023015"/>
    </source>
</evidence>
<reference evidence="15" key="1">
    <citation type="submission" date="2015-11" db="EMBL/GenBank/DDBJ databases">
        <title>De novo transcriptome assembly of four potential Pierce s Disease insect vectors from Arizona vineyards.</title>
        <authorList>
            <person name="Tassone E.E."/>
        </authorList>
    </citation>
    <scope>NUCLEOTIDE SEQUENCE</scope>
</reference>
<dbReference type="EMBL" id="GEBQ01010424">
    <property type="protein sequence ID" value="JAT29553.1"/>
    <property type="molecule type" value="Transcribed_RNA"/>
</dbReference>
<evidence type="ECO:0000259" key="14">
    <source>
        <dbReference type="PROSITE" id="PS50950"/>
    </source>
</evidence>
<dbReference type="SUPFAM" id="SSF57716">
    <property type="entry name" value="Glucocorticoid receptor-like (DNA-binding domain)"/>
    <property type="match status" value="1"/>
</dbReference>
<keyword evidence="10" id="KW-0539">Nucleus</keyword>
<feature type="domain" description="THAP-type" evidence="14">
    <location>
        <begin position="1"/>
        <end position="80"/>
    </location>
</feature>
<dbReference type="PROSITE" id="PS50950">
    <property type="entry name" value="ZF_THAP"/>
    <property type="match status" value="1"/>
</dbReference>
<dbReference type="GO" id="GO:0005654">
    <property type="term" value="C:nucleoplasm"/>
    <property type="evidence" value="ECO:0007669"/>
    <property type="project" value="UniProtKB-SubCell"/>
</dbReference>
<organism evidence="15">
    <name type="scientific">Graphocephala atropunctata</name>
    <dbReference type="NCBI Taxonomy" id="36148"/>
    <lineage>
        <taxon>Eukaryota</taxon>
        <taxon>Metazoa</taxon>
        <taxon>Ecdysozoa</taxon>
        <taxon>Arthropoda</taxon>
        <taxon>Hexapoda</taxon>
        <taxon>Insecta</taxon>
        <taxon>Pterygota</taxon>
        <taxon>Neoptera</taxon>
        <taxon>Paraneoptera</taxon>
        <taxon>Hemiptera</taxon>
        <taxon>Auchenorrhyncha</taxon>
        <taxon>Membracoidea</taxon>
        <taxon>Cicadellidae</taxon>
        <taxon>Cicadellinae</taxon>
        <taxon>Cicadellini</taxon>
        <taxon>Graphocephala</taxon>
    </lineage>
</organism>
<feature type="region of interest" description="Disordered" evidence="13">
    <location>
        <begin position="110"/>
        <end position="155"/>
    </location>
</feature>
<keyword evidence="5" id="KW-0862">Zinc</keyword>
<keyword evidence="3" id="KW-0479">Metal-binding</keyword>
<keyword evidence="8 12" id="KW-0238">DNA-binding</keyword>
<protein>
    <recommendedName>
        <fullName evidence="14">THAP-type domain-containing protein</fullName>
    </recommendedName>
</protein>
<dbReference type="EMBL" id="GEBQ01019023">
    <property type="protein sequence ID" value="JAT20954.1"/>
    <property type="molecule type" value="Transcribed_RNA"/>
</dbReference>
<keyword evidence="6" id="KW-0805">Transcription regulation</keyword>
<proteinExistence type="inferred from homology"/>
<evidence type="ECO:0000313" key="16">
    <source>
        <dbReference type="EMBL" id="JAT29553.1"/>
    </source>
</evidence>
<keyword evidence="4 12" id="KW-0863">Zinc-finger</keyword>
<dbReference type="GO" id="GO:0008270">
    <property type="term" value="F:zinc ion binding"/>
    <property type="evidence" value="ECO:0007669"/>
    <property type="project" value="UniProtKB-KW"/>
</dbReference>
<keyword evidence="7" id="KW-0175">Coiled coil</keyword>
<evidence type="ECO:0000256" key="10">
    <source>
        <dbReference type="ARBA" id="ARBA00023242"/>
    </source>
</evidence>
<dbReference type="InterPro" id="IPR006612">
    <property type="entry name" value="THAP_Znf"/>
</dbReference>
<dbReference type="InterPro" id="IPR038441">
    <property type="entry name" value="THAP_Znf_sf"/>
</dbReference>
<keyword evidence="11" id="KW-0131">Cell cycle</keyword>
<dbReference type="SMART" id="SM00980">
    <property type="entry name" value="THAP"/>
    <property type="match status" value="1"/>
</dbReference>
<evidence type="ECO:0000256" key="12">
    <source>
        <dbReference type="PROSITE-ProRule" id="PRU00309"/>
    </source>
</evidence>
<evidence type="ECO:0000256" key="13">
    <source>
        <dbReference type="SAM" id="MobiDB-lite"/>
    </source>
</evidence>
<comment type="similarity">
    <text evidence="2">Belongs to the THAP1 family.</text>
</comment>
<evidence type="ECO:0000256" key="9">
    <source>
        <dbReference type="ARBA" id="ARBA00023163"/>
    </source>
</evidence>
<evidence type="ECO:0000313" key="15">
    <source>
        <dbReference type="EMBL" id="JAT20954.1"/>
    </source>
</evidence>
<dbReference type="Pfam" id="PF05485">
    <property type="entry name" value="THAP"/>
    <property type="match status" value="1"/>
</dbReference>
<comment type="subcellular location">
    <subcellularLocation>
        <location evidence="1">Nucleus</location>
        <location evidence="1">Nucleoplasm</location>
    </subcellularLocation>
</comment>
<evidence type="ECO:0000256" key="7">
    <source>
        <dbReference type="ARBA" id="ARBA00023054"/>
    </source>
</evidence>
<name>A0A1B6LBM8_9HEMI</name>
<dbReference type="GO" id="GO:0043565">
    <property type="term" value="F:sequence-specific DNA binding"/>
    <property type="evidence" value="ECO:0007669"/>
    <property type="project" value="InterPro"/>
</dbReference>
<keyword evidence="9" id="KW-0804">Transcription</keyword>
<evidence type="ECO:0000256" key="4">
    <source>
        <dbReference type="ARBA" id="ARBA00022771"/>
    </source>
</evidence>
<dbReference type="InterPro" id="IPR026516">
    <property type="entry name" value="THAP1/10"/>
</dbReference>
<evidence type="ECO:0000256" key="2">
    <source>
        <dbReference type="ARBA" id="ARBA00006177"/>
    </source>
</evidence>
<dbReference type="AlphaFoldDB" id="A0A1B6LBM8"/>
<dbReference type="PANTHER" id="PTHR46600:SF1">
    <property type="entry name" value="THAP DOMAIN-CONTAINING PROTEIN 1"/>
    <property type="match status" value="1"/>
</dbReference>
<evidence type="ECO:0000256" key="8">
    <source>
        <dbReference type="ARBA" id="ARBA00023125"/>
    </source>
</evidence>
<evidence type="ECO:0000256" key="11">
    <source>
        <dbReference type="ARBA" id="ARBA00023306"/>
    </source>
</evidence>
<dbReference type="Gene3D" id="6.20.210.20">
    <property type="entry name" value="THAP domain"/>
    <property type="match status" value="1"/>
</dbReference>
<feature type="compositionally biased region" description="Low complexity" evidence="13">
    <location>
        <begin position="142"/>
        <end position="152"/>
    </location>
</feature>
<dbReference type="SMART" id="SM00692">
    <property type="entry name" value="DM3"/>
    <property type="match status" value="1"/>
</dbReference>
<sequence length="218" mass="24824">MPTSCVAYKCVNRGKMEGITYHRFPQDEKTRRKWINAINRNNWEPKNHSRICSSHFREADIDRTSLCLVRIRDGAVPSIFLGSPEELQEEEAEHDIFVKTEVEDPLEASCDETLGNVPDSCEESHTRDTTREDMPDRKRKLSSSPVPSISVSGGCNLNPFKPETEFDLWTRSIALQLNNMGLKRALQLQLKLQTLLTEDRINQCDGPSAKPPQSQLLN</sequence>
<evidence type="ECO:0000256" key="5">
    <source>
        <dbReference type="ARBA" id="ARBA00022833"/>
    </source>
</evidence>
<accession>A0A1B6LBM8</accession>
<evidence type="ECO:0000256" key="3">
    <source>
        <dbReference type="ARBA" id="ARBA00022723"/>
    </source>
</evidence>
<gene>
    <name evidence="15" type="ORF">g.1378</name>
    <name evidence="16" type="ORF">g.1380</name>
</gene>
<feature type="compositionally biased region" description="Basic and acidic residues" evidence="13">
    <location>
        <begin position="122"/>
        <end position="136"/>
    </location>
</feature>
<dbReference type="PANTHER" id="PTHR46600">
    <property type="entry name" value="THAP DOMAIN-CONTAINING"/>
    <property type="match status" value="1"/>
</dbReference>